<evidence type="ECO:0000313" key="8">
    <source>
        <dbReference type="Proteomes" id="UP000011115"/>
    </source>
</evidence>
<keyword evidence="2 5" id="KW-0812">Transmembrane</keyword>
<dbReference type="Pfam" id="PF00153">
    <property type="entry name" value="Mito_carr"/>
    <property type="match status" value="1"/>
</dbReference>
<evidence type="ECO:0000256" key="1">
    <source>
        <dbReference type="ARBA" id="ARBA00004141"/>
    </source>
</evidence>
<dbReference type="Gene3D" id="1.50.40.10">
    <property type="entry name" value="Mitochondrial carrier domain"/>
    <property type="match status" value="2"/>
</dbReference>
<dbReference type="InterPro" id="IPR018108">
    <property type="entry name" value="MCP_transmembrane"/>
</dbReference>
<evidence type="ECO:0000313" key="7">
    <source>
        <dbReference type="EnsemblPlants" id="PGSC0003DMT400062584"/>
    </source>
</evidence>
<protein>
    <submittedName>
        <fullName evidence="7">Mitochondrial substrate carrier family protein</fullName>
    </submittedName>
</protein>
<keyword evidence="4 5" id="KW-0472">Membrane</keyword>
<dbReference type="Gramene" id="PGSC0003DMT400062584">
    <property type="protein sequence ID" value="PGSC0003DMT400062584"/>
    <property type="gene ID" value="PGSC0003DMG401024352"/>
</dbReference>
<comment type="similarity">
    <text evidence="6">Belongs to the mitochondrial carrier (TC 2.A.29) family.</text>
</comment>
<dbReference type="GO" id="GO:0016020">
    <property type="term" value="C:membrane"/>
    <property type="evidence" value="ECO:0007669"/>
    <property type="project" value="UniProtKB-SubCell"/>
</dbReference>
<feature type="repeat" description="Solcar" evidence="5">
    <location>
        <begin position="41"/>
        <end position="140"/>
    </location>
</feature>
<evidence type="ECO:0000256" key="2">
    <source>
        <dbReference type="ARBA" id="ARBA00022692"/>
    </source>
</evidence>
<organism evidence="7 8">
    <name type="scientific">Solanum tuberosum</name>
    <name type="common">Potato</name>
    <dbReference type="NCBI Taxonomy" id="4113"/>
    <lineage>
        <taxon>Eukaryota</taxon>
        <taxon>Viridiplantae</taxon>
        <taxon>Streptophyta</taxon>
        <taxon>Embryophyta</taxon>
        <taxon>Tracheophyta</taxon>
        <taxon>Spermatophyta</taxon>
        <taxon>Magnoliopsida</taxon>
        <taxon>eudicotyledons</taxon>
        <taxon>Gunneridae</taxon>
        <taxon>Pentapetalae</taxon>
        <taxon>asterids</taxon>
        <taxon>lamiids</taxon>
        <taxon>Solanales</taxon>
        <taxon>Solanaceae</taxon>
        <taxon>Solanoideae</taxon>
        <taxon>Solaneae</taxon>
        <taxon>Solanum</taxon>
    </lineage>
</organism>
<keyword evidence="3" id="KW-0677">Repeat</keyword>
<dbReference type="InterPro" id="IPR023395">
    <property type="entry name" value="MCP_dom_sf"/>
</dbReference>
<dbReference type="AlphaFoldDB" id="M1C996"/>
<dbReference type="SUPFAM" id="SSF103506">
    <property type="entry name" value="Mitochondrial carrier"/>
    <property type="match status" value="1"/>
</dbReference>
<dbReference type="InParanoid" id="M1C996"/>
<accession>M1C996</accession>
<reference evidence="8" key="1">
    <citation type="journal article" date="2011" name="Nature">
        <title>Genome sequence and analysis of the tuber crop potato.</title>
        <authorList>
            <consortium name="The Potato Genome Sequencing Consortium"/>
        </authorList>
    </citation>
    <scope>NUCLEOTIDE SEQUENCE [LARGE SCALE GENOMIC DNA]</scope>
    <source>
        <strain evidence="8">cv. DM1-3 516 R44</strain>
    </source>
</reference>
<keyword evidence="8" id="KW-1185">Reference proteome</keyword>
<comment type="subcellular location">
    <subcellularLocation>
        <location evidence="1">Membrane</location>
        <topology evidence="1">Multi-pass membrane protein</topology>
    </subcellularLocation>
</comment>
<proteinExistence type="inferred from homology"/>
<dbReference type="STRING" id="4113.M1C996"/>
<evidence type="ECO:0000256" key="5">
    <source>
        <dbReference type="PROSITE-ProRule" id="PRU00282"/>
    </source>
</evidence>
<dbReference type="OMA" id="MEFAKTV"/>
<keyword evidence="6" id="KW-0813">Transport</keyword>
<dbReference type="PROSITE" id="PS50920">
    <property type="entry name" value="SOLCAR"/>
    <property type="match status" value="1"/>
</dbReference>
<dbReference type="PaxDb" id="4113-PGSC0003DMT400062584"/>
<sequence length="182" mass="20218">MEFAKTVVAPLESVGLSVIFVHPYQHQILLLITHTVPGIGKGPILDVIAGLFAAGTAVLYAYPLDLVRAQLAYQFVGSKKLNMQWLATGEQFYKGVRDCFSKTYMEAGIRGLLLWSCNVSQENRKSIRVKLVCGTVAGLLGQTFSYPLYVVRQQMQVVPYVAIGFTVYDVMKSYLTESIITR</sequence>
<evidence type="ECO:0000256" key="3">
    <source>
        <dbReference type="ARBA" id="ARBA00022737"/>
    </source>
</evidence>
<dbReference type="EnsemblPlants" id="PGSC0003DMT400062584">
    <property type="protein sequence ID" value="PGSC0003DMT400062584"/>
    <property type="gene ID" value="PGSC0003DMG401024352"/>
</dbReference>
<evidence type="ECO:0000256" key="4">
    <source>
        <dbReference type="ARBA" id="ARBA00023136"/>
    </source>
</evidence>
<evidence type="ECO:0000256" key="6">
    <source>
        <dbReference type="RuleBase" id="RU000488"/>
    </source>
</evidence>
<dbReference type="PANTHER" id="PTHR24089">
    <property type="entry name" value="SOLUTE CARRIER FAMILY 25"/>
    <property type="match status" value="1"/>
</dbReference>
<reference evidence="7" key="2">
    <citation type="submission" date="2015-06" db="UniProtKB">
        <authorList>
            <consortium name="EnsemblPlants"/>
        </authorList>
    </citation>
    <scope>IDENTIFICATION</scope>
    <source>
        <strain evidence="7">DM1-3 516 R44</strain>
    </source>
</reference>
<dbReference type="eggNOG" id="KOG0752">
    <property type="taxonomic scope" value="Eukaryota"/>
</dbReference>
<name>M1C996_SOLTU</name>
<dbReference type="HOGENOM" id="CLU_1484486_0_0_1"/>
<dbReference type="Proteomes" id="UP000011115">
    <property type="component" value="Unassembled WGS sequence"/>
</dbReference>